<dbReference type="AlphaFoldDB" id="A0A1R3HJ60"/>
<dbReference type="EMBL" id="AWWV01011817">
    <property type="protein sequence ID" value="OMO70345.1"/>
    <property type="molecule type" value="Genomic_DNA"/>
</dbReference>
<organism evidence="1 2">
    <name type="scientific">Corchorus capsularis</name>
    <name type="common">Jute</name>
    <dbReference type="NCBI Taxonomy" id="210143"/>
    <lineage>
        <taxon>Eukaryota</taxon>
        <taxon>Viridiplantae</taxon>
        <taxon>Streptophyta</taxon>
        <taxon>Embryophyta</taxon>
        <taxon>Tracheophyta</taxon>
        <taxon>Spermatophyta</taxon>
        <taxon>Magnoliopsida</taxon>
        <taxon>eudicotyledons</taxon>
        <taxon>Gunneridae</taxon>
        <taxon>Pentapetalae</taxon>
        <taxon>rosids</taxon>
        <taxon>malvids</taxon>
        <taxon>Malvales</taxon>
        <taxon>Malvaceae</taxon>
        <taxon>Grewioideae</taxon>
        <taxon>Apeibeae</taxon>
        <taxon>Corchorus</taxon>
    </lineage>
</organism>
<evidence type="ECO:0000313" key="1">
    <source>
        <dbReference type="EMBL" id="OMO70345.1"/>
    </source>
</evidence>
<sequence length="246" mass="28487">MKEMDKARVQIGDKMELLAAREVEVAGRERRVNARDNQVGERTVEVTKREHAVRARVQAVESKEKALAEKDKKRLQEEWNRSNLTFEESRIFRVAKQSAEDSVIPSLVNPQSKSKEYTVPTRMNLAPFRTLYPFVEQRRNGQSKVFVLKNDNAIVLNRVLSTVITAMNKGYTWVKPITSDSIRWNSAGIQLSEEPELCANPHMRKVRNEKTLNCLVYLVDQMWEGKKMSEEAINFKALCTDLELFW</sequence>
<dbReference type="Proteomes" id="UP000188268">
    <property type="component" value="Unassembled WGS sequence"/>
</dbReference>
<protein>
    <submittedName>
        <fullName evidence="1">Uncharacterized protein</fullName>
    </submittedName>
</protein>
<gene>
    <name evidence="1" type="ORF">CCACVL1_18982</name>
</gene>
<evidence type="ECO:0000313" key="2">
    <source>
        <dbReference type="Proteomes" id="UP000188268"/>
    </source>
</evidence>
<accession>A0A1R3HJ60</accession>
<keyword evidence="2" id="KW-1185">Reference proteome</keyword>
<dbReference type="Gramene" id="OMO70345">
    <property type="protein sequence ID" value="OMO70345"/>
    <property type="gene ID" value="CCACVL1_18982"/>
</dbReference>
<name>A0A1R3HJ60_COCAP</name>
<proteinExistence type="predicted"/>
<reference evidence="1 2" key="1">
    <citation type="submission" date="2013-09" db="EMBL/GenBank/DDBJ databases">
        <title>Corchorus capsularis genome sequencing.</title>
        <authorList>
            <person name="Alam M."/>
            <person name="Haque M.S."/>
            <person name="Islam M.S."/>
            <person name="Emdad E.M."/>
            <person name="Islam M.M."/>
            <person name="Ahmed B."/>
            <person name="Halim A."/>
            <person name="Hossen Q.M.M."/>
            <person name="Hossain M.Z."/>
            <person name="Ahmed R."/>
            <person name="Khan M.M."/>
            <person name="Islam R."/>
            <person name="Rashid M.M."/>
            <person name="Khan S.A."/>
            <person name="Rahman M.S."/>
            <person name="Alam M."/>
        </authorList>
    </citation>
    <scope>NUCLEOTIDE SEQUENCE [LARGE SCALE GENOMIC DNA]</scope>
    <source>
        <strain evidence="2">cv. CVL-1</strain>
        <tissue evidence="1">Whole seedling</tissue>
    </source>
</reference>
<comment type="caution">
    <text evidence="1">The sequence shown here is derived from an EMBL/GenBank/DDBJ whole genome shotgun (WGS) entry which is preliminary data.</text>
</comment>